<dbReference type="EMBL" id="JASSPP010000002">
    <property type="protein sequence ID" value="MDK9580248.1"/>
    <property type="molecule type" value="Genomic_DNA"/>
</dbReference>
<feature type="region of interest" description="Disordered" evidence="1">
    <location>
        <begin position="648"/>
        <end position="671"/>
    </location>
</feature>
<dbReference type="InterPro" id="IPR005546">
    <property type="entry name" value="Autotransporte_beta"/>
</dbReference>
<dbReference type="InterPro" id="IPR006626">
    <property type="entry name" value="PbH1"/>
</dbReference>
<dbReference type="Proteomes" id="UP001225134">
    <property type="component" value="Unassembled WGS sequence"/>
</dbReference>
<dbReference type="Pfam" id="PF03797">
    <property type="entry name" value="Autotransporter"/>
    <property type="match status" value="1"/>
</dbReference>
<dbReference type="SUPFAM" id="SSF103515">
    <property type="entry name" value="Autotransporter"/>
    <property type="match status" value="1"/>
</dbReference>
<feature type="compositionally biased region" description="Acidic residues" evidence="1">
    <location>
        <begin position="660"/>
        <end position="671"/>
    </location>
</feature>
<accession>A0ABT7HID1</accession>
<dbReference type="InterPro" id="IPR036709">
    <property type="entry name" value="Autotransporte_beta_dom_sf"/>
</dbReference>
<reference evidence="4 5" key="1">
    <citation type="submission" date="2023-06" db="EMBL/GenBank/DDBJ databases">
        <title>Antibody response to the Sneathia vaginalis cytopathogenic toxin A during pregnancy.</title>
        <authorList>
            <person name="Mccoy Z.T."/>
            <person name="Serrano M.G."/>
            <person name="Spaine K."/>
            <person name="Edwards D.J."/>
            <person name="Buck G.A."/>
            <person name="Jefferson K."/>
        </authorList>
    </citation>
    <scope>NUCLEOTIDE SEQUENCE [LARGE SCALE GENOMIC DNA]</scope>
    <source>
        <strain evidence="4 5">CCUG 42621</strain>
    </source>
</reference>
<evidence type="ECO:0000259" key="3">
    <source>
        <dbReference type="Pfam" id="PF03797"/>
    </source>
</evidence>
<keyword evidence="2" id="KW-1133">Transmembrane helix</keyword>
<evidence type="ECO:0000256" key="2">
    <source>
        <dbReference type="SAM" id="Phobius"/>
    </source>
</evidence>
<name>A0ABT7HID1_9FUSO</name>
<proteinExistence type="predicted"/>
<dbReference type="RefSeq" id="WP_285152625.1">
    <property type="nucleotide sequence ID" value="NZ_JASSPP010000002.1"/>
</dbReference>
<evidence type="ECO:0000313" key="4">
    <source>
        <dbReference type="EMBL" id="MDK9580248.1"/>
    </source>
</evidence>
<keyword evidence="2" id="KW-0472">Membrane</keyword>
<evidence type="ECO:0000256" key="1">
    <source>
        <dbReference type="SAM" id="MobiDB-lite"/>
    </source>
</evidence>
<dbReference type="Gene3D" id="2.160.20.20">
    <property type="match status" value="3"/>
</dbReference>
<sequence length="3396" mass="369360">MDKISNIQKNLKRYMKNNRKISFSMGLLISFLITGGVCSYANETSYQIFFNGNFNRNANFDNTLKNFSYPDYPKTLYNKDKYEYFGSYGVKKIDTKYTDFVSFSASLVPKKAPNISLIEPKNSTLKIKALDNINFDNPDIKDEKINKPQNKPETKKPINIQKIDRKPINTITLQNNVNIQIEKIEQITPKDPTYTNISPSKISNDILPQDIDIKFDKRIVSAPKLEDFTPPEPKTPVELEDTGFESIIMNNAYKLLDPDMIGSERQEYNQGIVGQVSITKGTFKINNVYEDGCYFAYKNYDSTPNYYANPDYYSYKNPIKLGDNNKKPEQFDLGLYESADVEDIANVTYDEERFRTFYGLNSSAFGYFSKDVDISYISNAKNETTGNEYTNKNPNTVIYMETGSNSAQTLENLHKYNVVNDELYSEIKEYKELSKLKDDDTFEFEKDGKKEIFPTGITLFNSEANVKLLGSYAKFVTVTTQYSNEHSNKRLSVFNNNGNISALNYTTNEDDDDIKNQIIFYSTPDATPEYSDFQRYIYSNGQKGKINIYSKNAIGMYFTESGRYGFQNKISTAFINNGEFNIYGAHSTGVSLKRPATLGEKSGIYLLKPINIFGDEAVGVFLPGDVSKVPEENLQLRVNIGEKGNNKEKVTWTDPFPGNEEGEDYDAEDAEPEVKEIPNVGNIEDNSVDNVDNSIGLFYANSNKAKIKIADIKLGKFAKNSTAIFASDGEVNISNGKIEIDGESNIGLLSQKNENKNINGGIITYNGNLTASGKGNKLAYTDNKDISIKGKVSSTSKDSVSIYADTGTIDLTNADLNINISGENVAAGYAINNGHIKLKEGANIAINNDTLSNGTALEAKKGGIIDAKKTNITAKNIMAGLSASDDNSKINFNGGQLTYEGKGYSVYTDGKGKIDLSDATITLKGEALGFDVDQNENSEQNVILNDKTRIKPESDDVILFNLKNSNNLDTKGGIRDYIINIINEKLKKTNPNVDLTQLITQPEAGKPGEFYKVLAMEGGNIKIGSLDKSAVSTDDTNDTPDTEEKKAKKDGFQFYNRLHIQRLKATTHENSKISAVLDNTAARKFNNQVVALELSSSPSATSNDETQINIVKSKIIADRTEEGSGAIGLFINYGKIDVDKDSTISVENENKVDNKQAVGIYAVNGSEVNNKGEVTVGSSNSVGILGENYRKATNNLEKDNFGDGKINISNTGTIEIKEANSTGIYANNTDTGKNTDDNTVVNSGKIKALGEHSNGIYSHKGTVSNTGTIELGDKNVGIYSDSSIIKDPGTIKFNSNNSTAIFVKGNSTIESGKKLTIENNGDLSGNVGLYSENDLETDLVINAKGKKITSYYTKSKELTVNADITTSEDGVGINGDNGSITYGKDKTLKVSKESFGILSHNSNVTLNGNIQLDSELGKGIYFDSSEKNLNISGNINVNAKNVIGSYISNVTDSTKLTLTTPITFGENADHSIAYLFNKSKFNNTSFTELKSKGTQHNTYIFALSENKINLGTNEVSIKSEDSSKGFTGIYLGEKNKLTGEKIKVSDKATGIYSKDNNTVAIKNIEVDGQDTVGIYSEKNTTLNSINISSSNSAVGIYGKEGKITFSGDNTLNLSSKGTGIYLEEASLNDGSIKLVNKDTDKKDSLVGVYFKDSKSSVNTSNISIDNDTKLIGLYLDNAKVSNKGKIEATSGSSNTLAFVANGSTFKNTTNGTLNLTSFDSHAIYVNNGSAENTGNITVDNEGNKPSVAMTGMKTGKNVNLTNDGKINVSNNSIGMYLDKGSIGANKKEIVAQKKDSVGVYVNGNTTQFTNTGSISADNIGVYLNNTEKGNIKKLGSVTLTNDNAVAVYANNSKVDFEIKPTVKEGELPNNLISLYATGNTEISSKIYTANGKNSIGIYLKDNTVSFNDAYVKITEGHKVGEVVSYNTGIYADSTYKGDLKVNIENTAKNTIGIAVSEGSTVNYSGNITTGKDSIGILTKGNLVTKNSTFTINGGTGIFVDSTADAKIGIDENTIMNLSNKATAIYQNGGKLTLGDKLKFGENSIGTLLISRNAEVDSNISYSVKTDSLGIGLYYTDDKNHNFTSNGTITLSSDKATGIYAQSTGTGTNTLKNNGKIIASDGIKNNIGIYADNVNVESNKISIGENGVGIYLTKKVDLKNTEITLNGEHSVGIYSKNISNGSNYSVGKITSEKDNQTGLFIFNENYDENKNITLSNLDIHLANNSKGVGLQNAHYTINEGSKIFVVDKSTGLAFKNATANVKADITVGENSLALYAQGEKNVTFEGKIEAGKNSKWVYAKGNANITLNKFDNFTVNGGLGLGVDNATITADKETTITVNDGTGAYINEGKIDKFKIDVQNGLGLYIQNGYNGTLPTISLTGDNSKAYVLESLNKEFEVNNINLDKTNQIYIYSKGTGKGIKASNLEIKGSDNYGIYNLADQDITAKDLNISGSNSFGIYSTGTGEINVNNISVAGENSAGIYSKNATITQTGYITSKGLGIYSEDGTVTLNGSKISLGNKMGIGVKAKNSNVTISNAMTISDGKEGAAGIYSEGTGDITFNNNLVVNKDIIGVYKSGTGKINLNGSSTTIFENGIGVYSKGAEVKNAGSLNVISKNAKGIYVENNTLTSNGAVTIDGENAIGLVGKNGKINSTGDISVTGKDAVGIYSEEAKIVSKGNITSNSIGIYSKGTKDITQSGDITVSQDAVGIFKEGNGNVNITSENIKVDNKGYALYYINDSNKRGNITANIKNMNLGSEAIGIYTKNGNLTYNGNITVGEKKNSAGIYADNSDVTFKGTLNVSKPETIGIFAKGHSNVTIKNGSTINVSNGSYGIMTNEDSTGNITIEQGATFNISNLSSYGISAYGKNTIINNGTFNIDANSTGIFHSFDSTISGAGNIPSDKIKTMNKKSNVANIDIKFNGDVKFPKNIKVVNGGTIKVNGTVDINNMYLDFEHDNNPIIDAKSIAGTAIVTSNFSMGNSVNKLVYKDVFRPRTENGFGKFSGDVTSQSASWIAKISKTEPDTKTYDIMMVRIPYTIMLKGEKNIKLGESLEKVRANIPKYKQSDIFKNLDNISNKKELTDAIANIRGDIYSNIQERILDVDDTFDNSYKEVLNSHNATDLVHKFSIIYSKNKHIDETFGVSSYDKTTYGFLYLHDREAKITKYGFSAGLICSKFKFTGPTSLGSSEEIRSGKFGLHHEITEYKAKYLARLELGINKHITNRVSNINGKEYKYNANYWSYNIDFKNKLSYNIDILKNFTLTPYINVNLSYNKILDINETALTDPTLKLSAKQHSYFFITPKIGIDTKYDIKLKNNLCLSLKGNLEYHYDINSIYPTANKVKFSSVDNYYDLSIHGYRRHSLKVGGEVGIDKKDKYGATFGVTYERELKYSLRFNYKF</sequence>
<keyword evidence="5" id="KW-1185">Reference proteome</keyword>
<comment type="caution">
    <text evidence="4">The sequence shown here is derived from an EMBL/GenBank/DDBJ whole genome shotgun (WGS) entry which is preliminary data.</text>
</comment>
<gene>
    <name evidence="4" type="ORF">QQA45_01775</name>
</gene>
<organism evidence="4 5">
    <name type="scientific">Sneathia sanguinegens</name>
    <dbReference type="NCBI Taxonomy" id="40543"/>
    <lineage>
        <taxon>Bacteria</taxon>
        <taxon>Fusobacteriati</taxon>
        <taxon>Fusobacteriota</taxon>
        <taxon>Fusobacteriia</taxon>
        <taxon>Fusobacteriales</taxon>
        <taxon>Leptotrichiaceae</taxon>
        <taxon>Sneathia</taxon>
    </lineage>
</organism>
<dbReference type="InterPro" id="IPR012332">
    <property type="entry name" value="Autotransporter_pectin_lyase_C"/>
</dbReference>
<feature type="domain" description="Autotransporter" evidence="3">
    <location>
        <begin position="3126"/>
        <end position="3379"/>
    </location>
</feature>
<dbReference type="SMART" id="SM00710">
    <property type="entry name" value="PbH1"/>
    <property type="match status" value="13"/>
</dbReference>
<evidence type="ECO:0000313" key="5">
    <source>
        <dbReference type="Proteomes" id="UP001225134"/>
    </source>
</evidence>
<protein>
    <recommendedName>
        <fullName evidence="3">Autotransporter domain-containing protein</fullName>
    </recommendedName>
</protein>
<feature type="transmembrane region" description="Helical" evidence="2">
    <location>
        <begin position="21"/>
        <end position="42"/>
    </location>
</feature>
<keyword evidence="2" id="KW-0812">Transmembrane</keyword>